<evidence type="ECO:0000256" key="2">
    <source>
        <dbReference type="ARBA" id="ARBA00022448"/>
    </source>
</evidence>
<dbReference type="PROSITE" id="PS51384">
    <property type="entry name" value="FAD_FR"/>
    <property type="match status" value="1"/>
</dbReference>
<dbReference type="PANTHER" id="PTHR43513">
    <property type="entry name" value="DIHYDROOROTATE DEHYDROGENASE B (NAD(+)), ELECTRON TRANSFER SUBUNIT"/>
    <property type="match status" value="1"/>
</dbReference>
<feature type="binding site" evidence="12">
    <location>
        <position position="226"/>
    </location>
    <ligand>
        <name>[2Fe-2S] cluster</name>
        <dbReference type="ChEBI" id="CHEBI:190135"/>
    </ligand>
</feature>
<proteinExistence type="inferred from homology"/>
<dbReference type="EMBL" id="WMET01000002">
    <property type="protein sequence ID" value="MYL20616.1"/>
    <property type="molecule type" value="Genomic_DNA"/>
</dbReference>
<dbReference type="Pfam" id="PF00175">
    <property type="entry name" value="NAD_binding_1"/>
    <property type="match status" value="1"/>
</dbReference>
<dbReference type="InterPro" id="IPR017938">
    <property type="entry name" value="Riboflavin_synthase-like_b-brl"/>
</dbReference>
<dbReference type="InterPro" id="IPR037117">
    <property type="entry name" value="Dihydroorotate_DH_ele_sf"/>
</dbReference>
<evidence type="ECO:0000256" key="4">
    <source>
        <dbReference type="ARBA" id="ARBA00022714"/>
    </source>
</evidence>
<dbReference type="PIRSF" id="PIRSF006816">
    <property type="entry name" value="Cyc3_hyd_g"/>
    <property type="match status" value="1"/>
</dbReference>
<dbReference type="SUPFAM" id="SSF63380">
    <property type="entry name" value="Riboflavin synthase domain-like"/>
    <property type="match status" value="1"/>
</dbReference>
<dbReference type="SUPFAM" id="SSF52343">
    <property type="entry name" value="Ferredoxin reductase-like, C-terminal NADP-linked domain"/>
    <property type="match status" value="1"/>
</dbReference>
<comment type="cofactor">
    <cofactor evidence="10">
        <name>[2Fe-2S] cluster</name>
        <dbReference type="ChEBI" id="CHEBI:190135"/>
    </cofactor>
</comment>
<keyword evidence="2" id="KW-0813">Transport</keyword>
<evidence type="ECO:0000256" key="5">
    <source>
        <dbReference type="ARBA" id="ARBA00022723"/>
    </source>
</evidence>
<gene>
    <name evidence="14" type="ORF">GLW04_11985</name>
</gene>
<evidence type="ECO:0000256" key="12">
    <source>
        <dbReference type="PIRSR" id="PIRSR006816-2"/>
    </source>
</evidence>
<keyword evidence="8 12" id="KW-0408">Iron</keyword>
<feature type="domain" description="FAD-binding FR-type" evidence="13">
    <location>
        <begin position="1"/>
        <end position="79"/>
    </location>
</feature>
<dbReference type="GO" id="GO:0046872">
    <property type="term" value="F:metal ion binding"/>
    <property type="evidence" value="ECO:0007669"/>
    <property type="project" value="UniProtKB-KW"/>
</dbReference>
<accession>A0A845DT78</accession>
<evidence type="ECO:0000313" key="14">
    <source>
        <dbReference type="EMBL" id="MYL20616.1"/>
    </source>
</evidence>
<dbReference type="InterPro" id="IPR017927">
    <property type="entry name" value="FAD-bd_FR_type"/>
</dbReference>
<dbReference type="Gene3D" id="2.40.30.10">
    <property type="entry name" value="Translation factors"/>
    <property type="match status" value="1"/>
</dbReference>
<evidence type="ECO:0000256" key="8">
    <source>
        <dbReference type="ARBA" id="ARBA00023004"/>
    </source>
</evidence>
<keyword evidence="7" id="KW-0249">Electron transport</keyword>
<evidence type="ECO:0000256" key="7">
    <source>
        <dbReference type="ARBA" id="ARBA00022982"/>
    </source>
</evidence>
<dbReference type="GO" id="GO:0051537">
    <property type="term" value="F:2 iron, 2 sulfur cluster binding"/>
    <property type="evidence" value="ECO:0007669"/>
    <property type="project" value="UniProtKB-KW"/>
</dbReference>
<keyword evidence="5 12" id="KW-0479">Metal-binding</keyword>
<protein>
    <submittedName>
        <fullName evidence="14">Dihydroorotate dehydrogenase electron transfer subunit</fullName>
    </submittedName>
</protein>
<evidence type="ECO:0000256" key="3">
    <source>
        <dbReference type="ARBA" id="ARBA00022630"/>
    </source>
</evidence>
<sequence>MTVDSSALPFKPDPGQFFHIRCAGTYSPFLRRPLSIYQIHEHTLEFLYVVKGKGTTAMTRIRKGDTLDMMGPVGKGFELYKQAETVLLIARGVGIATLAAVAQAAFQQKAHCVAVLSARTEEDLLAAEYLEEFGATVYKVTDEGGTSDVSHVKQLIQEDILPFYKIDSLYTCGSRRLSKLAQSIAFDHQIPGEIALEEHMGCAMGACFACVCDIQEGRERKSVRVCMEGPVFPLEKVVME</sequence>
<dbReference type="Proteomes" id="UP000460949">
    <property type="component" value="Unassembled WGS sequence"/>
</dbReference>
<comment type="cofactor">
    <cofactor evidence="11">
        <name>FAD</name>
        <dbReference type="ChEBI" id="CHEBI:57692"/>
    </cofactor>
    <text evidence="11">Binds 1 FAD per subunit.</text>
</comment>
<dbReference type="InterPro" id="IPR019480">
    <property type="entry name" value="Dihydroorotate_DH_Fe-S-bd"/>
</dbReference>
<dbReference type="Pfam" id="PF10418">
    <property type="entry name" value="DHODB_Fe-S_bind"/>
    <property type="match status" value="1"/>
</dbReference>
<feature type="binding site" evidence="12">
    <location>
        <position position="210"/>
    </location>
    <ligand>
        <name>[2Fe-2S] cluster</name>
        <dbReference type="ChEBI" id="CHEBI:190135"/>
    </ligand>
</feature>
<evidence type="ECO:0000313" key="15">
    <source>
        <dbReference type="Proteomes" id="UP000460949"/>
    </source>
</evidence>
<feature type="binding site" evidence="12">
    <location>
        <position position="207"/>
    </location>
    <ligand>
        <name>[2Fe-2S] cluster</name>
        <dbReference type="ChEBI" id="CHEBI:190135"/>
    </ligand>
</feature>
<dbReference type="PANTHER" id="PTHR43513:SF3">
    <property type="entry name" value="DIHYDROOROTATE DEHYDROGENASE B (NAD(+)), ELECTRON TRANSFER SUBUNIT-RELATED"/>
    <property type="match status" value="1"/>
</dbReference>
<name>A0A845DT78_9BACI</name>
<dbReference type="GO" id="GO:0016491">
    <property type="term" value="F:oxidoreductase activity"/>
    <property type="evidence" value="ECO:0007669"/>
    <property type="project" value="InterPro"/>
</dbReference>
<dbReference type="AlphaFoldDB" id="A0A845DT78"/>
<keyword evidence="9 12" id="KW-0411">Iron-sulfur</keyword>
<dbReference type="InterPro" id="IPR001433">
    <property type="entry name" value="OxRdtase_FAD/NAD-bd"/>
</dbReference>
<dbReference type="Gene3D" id="2.10.240.10">
    <property type="entry name" value="Dihydroorotate dehydrogenase, electron transfer subunit"/>
    <property type="match status" value="1"/>
</dbReference>
<keyword evidence="4 12" id="KW-0001">2Fe-2S</keyword>
<feature type="binding site" evidence="11">
    <location>
        <begin position="54"/>
        <end position="55"/>
    </location>
    <ligand>
        <name>FAD</name>
        <dbReference type="ChEBI" id="CHEBI:57692"/>
    </ligand>
</feature>
<evidence type="ECO:0000256" key="10">
    <source>
        <dbReference type="ARBA" id="ARBA00034078"/>
    </source>
</evidence>
<dbReference type="Gene3D" id="3.40.50.80">
    <property type="entry name" value="Nucleotide-binding domain of ferredoxin-NADP reductase (FNR) module"/>
    <property type="match status" value="1"/>
</dbReference>
<comment type="cofactor">
    <cofactor evidence="12">
        <name>[2Fe-2S] cluster</name>
        <dbReference type="ChEBI" id="CHEBI:190135"/>
    </cofactor>
    <text evidence="12">Binds 1 [2Fe-2S] cluster per subunit.</text>
</comment>
<dbReference type="InterPro" id="IPR039261">
    <property type="entry name" value="FNR_nucleotide-bd"/>
</dbReference>
<evidence type="ECO:0000256" key="9">
    <source>
        <dbReference type="ARBA" id="ARBA00023014"/>
    </source>
</evidence>
<evidence type="ECO:0000256" key="11">
    <source>
        <dbReference type="PIRSR" id="PIRSR006816-1"/>
    </source>
</evidence>
<dbReference type="GO" id="GO:0050660">
    <property type="term" value="F:flavin adenine dinucleotide binding"/>
    <property type="evidence" value="ECO:0007669"/>
    <property type="project" value="InterPro"/>
</dbReference>
<dbReference type="GO" id="GO:0006221">
    <property type="term" value="P:pyrimidine nucleotide biosynthetic process"/>
    <property type="evidence" value="ECO:0007669"/>
    <property type="project" value="InterPro"/>
</dbReference>
<organism evidence="14 15">
    <name type="scientific">Halobacillus litoralis</name>
    <dbReference type="NCBI Taxonomy" id="45668"/>
    <lineage>
        <taxon>Bacteria</taxon>
        <taxon>Bacillati</taxon>
        <taxon>Bacillota</taxon>
        <taxon>Bacilli</taxon>
        <taxon>Bacillales</taxon>
        <taxon>Bacillaceae</taxon>
        <taxon>Halobacillus</taxon>
    </lineage>
</organism>
<dbReference type="InterPro" id="IPR050353">
    <property type="entry name" value="PyrK_electron_transfer"/>
</dbReference>
<comment type="similarity">
    <text evidence="1">Belongs to the PyrK family.</text>
</comment>
<evidence type="ECO:0000256" key="6">
    <source>
        <dbReference type="ARBA" id="ARBA00022827"/>
    </source>
</evidence>
<reference evidence="14 15" key="1">
    <citation type="submission" date="2019-11" db="EMBL/GenBank/DDBJ databases">
        <title>Genome sequences of 17 halophilic strains isolated from different environments.</title>
        <authorList>
            <person name="Furrow R.E."/>
        </authorList>
    </citation>
    <scope>NUCLEOTIDE SEQUENCE [LARGE SCALE GENOMIC DNA]</scope>
    <source>
        <strain evidence="14 15">22511_23_Filter</strain>
    </source>
</reference>
<comment type="caution">
    <text evidence="14">The sequence shown here is derived from an EMBL/GenBank/DDBJ whole genome shotgun (WGS) entry which is preliminary data.</text>
</comment>
<dbReference type="InterPro" id="IPR012165">
    <property type="entry name" value="Cyt_c3_hydrogenase_gsu"/>
</dbReference>
<feature type="binding site" evidence="11">
    <location>
        <begin position="32"/>
        <end position="35"/>
    </location>
    <ligand>
        <name>FAD</name>
        <dbReference type="ChEBI" id="CHEBI:57692"/>
    </ligand>
</feature>
<evidence type="ECO:0000256" key="1">
    <source>
        <dbReference type="ARBA" id="ARBA00006422"/>
    </source>
</evidence>
<feature type="binding site" evidence="12">
    <location>
        <position position="202"/>
    </location>
    <ligand>
        <name>[2Fe-2S] cluster</name>
        <dbReference type="ChEBI" id="CHEBI:190135"/>
    </ligand>
</feature>
<keyword evidence="6 11" id="KW-0274">FAD</keyword>
<keyword evidence="3 11" id="KW-0285">Flavoprotein</keyword>
<evidence type="ECO:0000259" key="13">
    <source>
        <dbReference type="PROSITE" id="PS51384"/>
    </source>
</evidence>